<organism evidence="5 6">
    <name type="scientific">Marinomonas maritima</name>
    <dbReference type="NCBI Taxonomy" id="2940935"/>
    <lineage>
        <taxon>Bacteria</taxon>
        <taxon>Pseudomonadati</taxon>
        <taxon>Pseudomonadota</taxon>
        <taxon>Gammaproteobacteria</taxon>
        <taxon>Oceanospirillales</taxon>
        <taxon>Oceanospirillaceae</taxon>
        <taxon>Marinomonas</taxon>
    </lineage>
</organism>
<evidence type="ECO:0000313" key="6">
    <source>
        <dbReference type="Proteomes" id="UP001139522"/>
    </source>
</evidence>
<evidence type="ECO:0000256" key="2">
    <source>
        <dbReference type="ARBA" id="ARBA00022729"/>
    </source>
</evidence>
<dbReference type="Pfam" id="PF04333">
    <property type="entry name" value="MlaA"/>
    <property type="match status" value="1"/>
</dbReference>
<feature type="compositionally biased region" description="Polar residues" evidence="3">
    <location>
        <begin position="262"/>
        <end position="275"/>
    </location>
</feature>
<feature type="signal peptide" evidence="4">
    <location>
        <begin position="1"/>
        <end position="21"/>
    </location>
</feature>
<gene>
    <name evidence="5" type="ORF">M3I01_011170</name>
</gene>
<sequence length="275" mass="30321">MFKVIGALLFGSMLLLVQSCANVPVETKEDPWEGFNRSMFTFNDAIDGAVLKPIAKGYKAVTPNPVQKGVSNFFSNLGEIGNITNNLLQGKWDETSSSTFRFLINSTAGWFGIFDVASELGLKHYKEDFGQTLGYWGVSSGPYLVLPFFGPSTVRDGSGLVVEYTYIDETEALNLSRDDKLGLMALDVVDTRARLLSAESLIVGDRYSFIRDVYLQSRAYDVYDGNPPRKEQSHEGSIDGSWGEDSNDDSWGDDSWGDDEGFSNSGQPEGTSWSE</sequence>
<dbReference type="RefSeq" id="WP_255895955.1">
    <property type="nucleotide sequence ID" value="NZ_JAMZEG020000002.1"/>
</dbReference>
<keyword evidence="2 4" id="KW-0732">Signal</keyword>
<proteinExistence type="inferred from homology"/>
<dbReference type="Proteomes" id="UP001139522">
    <property type="component" value="Unassembled WGS sequence"/>
</dbReference>
<dbReference type="PANTHER" id="PTHR30035:SF3">
    <property type="entry name" value="INTERMEMBRANE PHOSPHOLIPID TRANSPORT SYSTEM LIPOPROTEIN MLAA"/>
    <property type="match status" value="1"/>
</dbReference>
<evidence type="ECO:0000256" key="4">
    <source>
        <dbReference type="SAM" id="SignalP"/>
    </source>
</evidence>
<evidence type="ECO:0000313" key="5">
    <source>
        <dbReference type="EMBL" id="MDE8603472.1"/>
    </source>
</evidence>
<dbReference type="PRINTS" id="PR01805">
    <property type="entry name" value="VACJLIPOPROT"/>
</dbReference>
<accession>A0ABT5WF84</accession>
<name>A0ABT5WF84_9GAMM</name>
<feature type="region of interest" description="Disordered" evidence="3">
    <location>
        <begin position="224"/>
        <end position="275"/>
    </location>
</feature>
<dbReference type="EMBL" id="JAMZEG020000002">
    <property type="protein sequence ID" value="MDE8603472.1"/>
    <property type="molecule type" value="Genomic_DNA"/>
</dbReference>
<feature type="chain" id="PRO_5045525999" evidence="4">
    <location>
        <begin position="22"/>
        <end position="275"/>
    </location>
</feature>
<keyword evidence="6" id="KW-1185">Reference proteome</keyword>
<keyword evidence="5" id="KW-0449">Lipoprotein</keyword>
<evidence type="ECO:0000256" key="1">
    <source>
        <dbReference type="ARBA" id="ARBA00010634"/>
    </source>
</evidence>
<reference evidence="5" key="1">
    <citation type="submission" date="2023-01" db="EMBL/GenBank/DDBJ databases">
        <title>Psychroserpens sp. MSW6 and Marinomonas sp. RSW2, isolated from seawater.</title>
        <authorList>
            <person name="Kristyanto S."/>
            <person name="Jung J."/>
            <person name="Kim J.M."/>
            <person name="Jeon C.O."/>
        </authorList>
    </citation>
    <scope>NUCLEOTIDE SEQUENCE</scope>
    <source>
        <strain evidence="5">RSW2</strain>
    </source>
</reference>
<comment type="similarity">
    <text evidence="1">Belongs to the MlaA family.</text>
</comment>
<dbReference type="PROSITE" id="PS51257">
    <property type="entry name" value="PROKAR_LIPOPROTEIN"/>
    <property type="match status" value="1"/>
</dbReference>
<protein>
    <submittedName>
        <fullName evidence="5">VacJ family lipoprotein</fullName>
    </submittedName>
</protein>
<dbReference type="PANTHER" id="PTHR30035">
    <property type="entry name" value="LIPOPROTEIN VACJ-RELATED"/>
    <property type="match status" value="1"/>
</dbReference>
<dbReference type="InterPro" id="IPR007428">
    <property type="entry name" value="MlaA"/>
</dbReference>
<comment type="caution">
    <text evidence="5">The sequence shown here is derived from an EMBL/GenBank/DDBJ whole genome shotgun (WGS) entry which is preliminary data.</text>
</comment>
<feature type="compositionally biased region" description="Acidic residues" evidence="3">
    <location>
        <begin position="245"/>
        <end position="261"/>
    </location>
</feature>
<feature type="compositionally biased region" description="Basic and acidic residues" evidence="3">
    <location>
        <begin position="227"/>
        <end position="237"/>
    </location>
</feature>
<evidence type="ECO:0000256" key="3">
    <source>
        <dbReference type="SAM" id="MobiDB-lite"/>
    </source>
</evidence>